<dbReference type="Gene3D" id="2.40.30.170">
    <property type="match status" value="1"/>
</dbReference>
<sequence length="340" mass="36826">MRLLLLIAIVVIALVCAVWYFLTRYTESTNDAYLQADSVTLAPKVSGNIVAVLVNDNQLVKAGDPLVRIENDQYQARVNEMQATIKAREAAIERARADITRQQAEIEQAQAQYASAQVQLRYASHEYDRYRPLAASGAEASEHLADLKRSRDAAQADVAANAAAVKAASAQIATLKAQIVQSEAELASSRASLAQSDIDLKNTLVSSPIDGVIGNRTVRVGQYVQPGTRMLTVVPLNDIYLTANFKETQLTNMRPGQPATLHVDALPDLKIKGVVDSFSPGTGSQFALLPPENATGNFTKIVQRVPVKIRINASPEERKRLLPGMSVTVDVDTHEQGAGK</sequence>
<evidence type="ECO:0000313" key="5">
    <source>
        <dbReference type="EMBL" id="WBG93393.1"/>
    </source>
</evidence>
<dbReference type="InterPro" id="IPR050739">
    <property type="entry name" value="MFP"/>
</dbReference>
<evidence type="ECO:0000256" key="1">
    <source>
        <dbReference type="ARBA" id="ARBA00009477"/>
    </source>
</evidence>
<protein>
    <submittedName>
        <fullName evidence="5">HlyD family secretion protein</fullName>
    </submittedName>
</protein>
<name>A0AAJ5QN76_9GAMM</name>
<reference evidence="5 6" key="1">
    <citation type="journal article" date="2022" name="J Glob Antimicrob Resist">
        <title>First complete genome of a multidrug resistant strain of the novel human pathogen Kalamiella piersonii (GABEKP28) identified in human saliva.</title>
        <authorList>
            <person name="McDonagh F."/>
            <person name="Singh N.K."/>
            <person name="Venkateswaran K."/>
            <person name="Lonappan A.M."/>
            <person name="Hallahan B."/>
            <person name="Tuohy A."/>
            <person name="Burke L."/>
            <person name="Kovarova A."/>
            <person name="Miliotis G."/>
        </authorList>
    </citation>
    <scope>NUCLEOTIDE SEQUENCE [LARGE SCALE GENOMIC DNA]</scope>
    <source>
        <strain evidence="5 6">GABEKP28</strain>
    </source>
</reference>
<feature type="domain" description="p-hydroxybenzoic acid efflux pump subunit AaeA-like beta-barrel" evidence="4">
    <location>
        <begin position="239"/>
        <end position="331"/>
    </location>
</feature>
<accession>A0AAJ5QN76</accession>
<evidence type="ECO:0000259" key="4">
    <source>
        <dbReference type="Pfam" id="PF25963"/>
    </source>
</evidence>
<evidence type="ECO:0000259" key="3">
    <source>
        <dbReference type="Pfam" id="PF25917"/>
    </source>
</evidence>
<dbReference type="PANTHER" id="PTHR30386:SF24">
    <property type="entry name" value="MULTIDRUG RESISTANCE EFFLUX PUMP"/>
    <property type="match status" value="1"/>
</dbReference>
<dbReference type="PRINTS" id="PR01490">
    <property type="entry name" value="RTXTOXIND"/>
</dbReference>
<dbReference type="AlphaFoldDB" id="A0AAJ5QN76"/>
<feature type="domain" description="Multidrug resistance protein MdtA-like barrel-sandwich hybrid" evidence="3">
    <location>
        <begin position="38"/>
        <end position="234"/>
    </location>
</feature>
<dbReference type="Proteomes" id="UP001211544">
    <property type="component" value="Plasmid pGABEKP28_2"/>
</dbReference>
<comment type="similarity">
    <text evidence="1">Belongs to the membrane fusion protein (MFP) (TC 8.A.1) family.</text>
</comment>
<keyword evidence="2" id="KW-0175">Coiled coil</keyword>
<dbReference type="Gene3D" id="1.10.287.470">
    <property type="entry name" value="Helix hairpin bin"/>
    <property type="match status" value="2"/>
</dbReference>
<gene>
    <name evidence="5" type="ORF">N5580_20750</name>
</gene>
<evidence type="ECO:0000256" key="2">
    <source>
        <dbReference type="SAM" id="Coils"/>
    </source>
</evidence>
<dbReference type="GO" id="GO:0055085">
    <property type="term" value="P:transmembrane transport"/>
    <property type="evidence" value="ECO:0007669"/>
    <property type="project" value="InterPro"/>
</dbReference>
<dbReference type="InterPro" id="IPR058634">
    <property type="entry name" value="AaeA-lik-b-barrel"/>
</dbReference>
<feature type="coiled-coil region" evidence="2">
    <location>
        <begin position="71"/>
        <end position="126"/>
    </location>
</feature>
<dbReference type="Pfam" id="PF25963">
    <property type="entry name" value="Beta-barrel_AAEA"/>
    <property type="match status" value="1"/>
</dbReference>
<dbReference type="Pfam" id="PF25917">
    <property type="entry name" value="BSH_RND"/>
    <property type="match status" value="1"/>
</dbReference>
<proteinExistence type="inferred from homology"/>
<dbReference type="PANTHER" id="PTHR30386">
    <property type="entry name" value="MEMBRANE FUSION SUBUNIT OF EMRAB-TOLC MULTIDRUG EFFLUX PUMP"/>
    <property type="match status" value="1"/>
</dbReference>
<evidence type="ECO:0000313" key="6">
    <source>
        <dbReference type="Proteomes" id="UP001211544"/>
    </source>
</evidence>
<dbReference type="SUPFAM" id="SSF111369">
    <property type="entry name" value="HlyD-like secretion proteins"/>
    <property type="match status" value="2"/>
</dbReference>
<dbReference type="Gene3D" id="2.40.50.100">
    <property type="match status" value="1"/>
</dbReference>
<dbReference type="InterPro" id="IPR058625">
    <property type="entry name" value="MdtA-like_BSH"/>
</dbReference>
<geneLocation type="plasmid" evidence="5 6">
    <name>pGABEKP28_2</name>
</geneLocation>
<dbReference type="KEGG" id="kpie:N5580_20750"/>
<organism evidence="5 6">
    <name type="scientific">Pantoea piersonii</name>
    <dbReference type="NCBI Taxonomy" id="2364647"/>
    <lineage>
        <taxon>Bacteria</taxon>
        <taxon>Pseudomonadati</taxon>
        <taxon>Pseudomonadota</taxon>
        <taxon>Gammaproteobacteria</taxon>
        <taxon>Enterobacterales</taxon>
        <taxon>Erwiniaceae</taxon>
        <taxon>Pantoea</taxon>
    </lineage>
</organism>
<keyword evidence="5" id="KW-0614">Plasmid</keyword>
<dbReference type="RefSeq" id="WP_126689327.1">
    <property type="nucleotide sequence ID" value="NZ_CP104760.1"/>
</dbReference>
<keyword evidence="6" id="KW-1185">Reference proteome</keyword>
<dbReference type="EMBL" id="CP104760">
    <property type="protein sequence ID" value="WBG93393.1"/>
    <property type="molecule type" value="Genomic_DNA"/>
</dbReference>